<protein>
    <submittedName>
        <fullName evidence="1">Uncharacterized protein</fullName>
    </submittedName>
</protein>
<name>A0A4Z1GWD7_9HELO</name>
<evidence type="ECO:0000313" key="2">
    <source>
        <dbReference type="Proteomes" id="UP000297814"/>
    </source>
</evidence>
<evidence type="ECO:0000313" key="1">
    <source>
        <dbReference type="EMBL" id="TGO39999.1"/>
    </source>
</evidence>
<proteinExistence type="predicted"/>
<comment type="caution">
    <text evidence="1">The sequence shown here is derived from an EMBL/GenBank/DDBJ whole genome shotgun (WGS) entry which is preliminary data.</text>
</comment>
<organism evidence="1 2">
    <name type="scientific">Botrytis hyacinthi</name>
    <dbReference type="NCBI Taxonomy" id="278943"/>
    <lineage>
        <taxon>Eukaryota</taxon>
        <taxon>Fungi</taxon>
        <taxon>Dikarya</taxon>
        <taxon>Ascomycota</taxon>
        <taxon>Pezizomycotina</taxon>
        <taxon>Leotiomycetes</taxon>
        <taxon>Helotiales</taxon>
        <taxon>Sclerotiniaceae</taxon>
        <taxon>Botrytis</taxon>
    </lineage>
</organism>
<reference evidence="1 2" key="1">
    <citation type="submission" date="2017-12" db="EMBL/GenBank/DDBJ databases">
        <title>Comparative genomics of Botrytis spp.</title>
        <authorList>
            <person name="Valero-Jimenez C.A."/>
            <person name="Tapia P."/>
            <person name="Veloso J."/>
            <person name="Silva-Moreno E."/>
            <person name="Staats M."/>
            <person name="Valdes J.H."/>
            <person name="Van Kan J.A.L."/>
        </authorList>
    </citation>
    <scope>NUCLEOTIDE SEQUENCE [LARGE SCALE GENOMIC DNA]</scope>
    <source>
        <strain evidence="1 2">Bh0001</strain>
    </source>
</reference>
<sequence>MAASLGESYERFSVRLPYSDNVNSGDVIWQKKYPESNVKEPSQQDQKILIGSLYYAIIDEKLRSNVLMKLAPLVLDDFLKPEANETCRYPRMLEGLYIRICKYMGAGDILLTKEKLDPKLKEHALKLESYARTNGKGFLDTPKRTLLHRNVYQKHNITHKLKLVDGVAVPNEDIQVYLTPPTNTKNFSCTVIHKASITYGVVRVSNISMNSGFGLTKPELFDTTAIAQTPIALIRQPWNILTAREREKVYGELSRYDFQQIWSHHFKALGPKPNKAATDALKNQLRENLPDYWRSWHEF</sequence>
<accession>A0A4Z1GWD7</accession>
<gene>
    <name evidence="1" type="ORF">BHYA_0044g00410</name>
</gene>
<dbReference type="AlphaFoldDB" id="A0A4Z1GWD7"/>
<dbReference type="Proteomes" id="UP000297814">
    <property type="component" value="Unassembled WGS sequence"/>
</dbReference>
<keyword evidence="2" id="KW-1185">Reference proteome</keyword>
<dbReference type="EMBL" id="PQXK01000044">
    <property type="protein sequence ID" value="TGO39999.1"/>
    <property type="molecule type" value="Genomic_DNA"/>
</dbReference>